<evidence type="ECO:0000313" key="2">
    <source>
        <dbReference type="Proteomes" id="UP000005095"/>
    </source>
</evidence>
<dbReference type="Proteomes" id="UP000005095">
    <property type="component" value="Chromosome"/>
</dbReference>
<dbReference type="HOGENOM" id="CLU_2712852_0_0_2"/>
<name>J1L4C9_9EURY</name>
<gene>
    <name evidence="1" type="ORF">Metli_2010</name>
</gene>
<evidence type="ECO:0000313" key="1">
    <source>
        <dbReference type="EMBL" id="EJG07952.1"/>
    </source>
</evidence>
<accession>J1L4C9</accession>
<protein>
    <submittedName>
        <fullName evidence="1">Uncharacterized protein</fullName>
    </submittedName>
</protein>
<dbReference type="STRING" id="28892.Metli_2010"/>
<organism evidence="1 2">
    <name type="scientific">Methanofollis liminatans DSM 4140</name>
    <dbReference type="NCBI Taxonomy" id="28892"/>
    <lineage>
        <taxon>Archaea</taxon>
        <taxon>Methanobacteriati</taxon>
        <taxon>Methanobacteriota</taxon>
        <taxon>Stenosarchaea group</taxon>
        <taxon>Methanomicrobia</taxon>
        <taxon>Methanomicrobiales</taxon>
        <taxon>Methanomicrobiaceae</taxon>
        <taxon>Methanofollis</taxon>
    </lineage>
</organism>
<sequence length="72" mass="7913">MPLFPLDVRALPEEVMVQKKGIICTGEVEGGKTGGNWREFEEKSGMVWRGIPGRPPHSDRFSIASIIDSNAS</sequence>
<keyword evidence="2" id="KW-1185">Reference proteome</keyword>
<proteinExistence type="predicted"/>
<dbReference type="EMBL" id="CM001555">
    <property type="protein sequence ID" value="EJG07952.1"/>
    <property type="molecule type" value="Genomic_DNA"/>
</dbReference>
<dbReference type="AlphaFoldDB" id="J1L4C9"/>
<reference evidence="1 2" key="1">
    <citation type="submission" date="2011-08" db="EMBL/GenBank/DDBJ databases">
        <title>The complete genome of Methanofollis liminatans DSM 4140.</title>
        <authorList>
            <consortium name="US DOE Joint Genome Institute (JGI-PGF)"/>
            <person name="Lucas S."/>
            <person name="Han J."/>
            <person name="Lapidus A."/>
            <person name="Bruce D."/>
            <person name="Goodwin L."/>
            <person name="Pitluck S."/>
            <person name="Peters L."/>
            <person name="Kyrpides N."/>
            <person name="Mavromatis K."/>
            <person name="Ivanova N."/>
            <person name="Mikhailova N."/>
            <person name="Lu M."/>
            <person name="Detter J.C."/>
            <person name="Tapia R."/>
            <person name="Han C."/>
            <person name="Land M."/>
            <person name="Hauser L."/>
            <person name="Markowitz V."/>
            <person name="Cheng J.-F."/>
            <person name="Hugenholtz P."/>
            <person name="Woyke T."/>
            <person name="Wu D."/>
            <person name="Spring S."/>
            <person name="Schuler E."/>
            <person name="Brambilla E."/>
            <person name="Klenk H.-P."/>
            <person name="Eisen J.A."/>
        </authorList>
    </citation>
    <scope>NUCLEOTIDE SEQUENCE [LARGE SCALE GENOMIC DNA]</scope>
    <source>
        <strain evidence="1 2">DSM 4140</strain>
    </source>
</reference>